<keyword evidence="1" id="KW-1133">Transmembrane helix</keyword>
<keyword evidence="1" id="KW-0812">Transmembrane</keyword>
<accession>A0A7C9EGC6</accession>
<reference evidence="2" key="2">
    <citation type="submission" date="2020-07" db="EMBL/GenBank/DDBJ databases">
        <authorList>
            <person name="Vera ALvarez R."/>
            <person name="Arias-Moreno D.M."/>
            <person name="Jimenez-Jacinto V."/>
            <person name="Jimenez-Bremont J.F."/>
            <person name="Swaminathan K."/>
            <person name="Moose S.P."/>
            <person name="Guerrero-Gonzalez M.L."/>
            <person name="Marino-Ramirez L."/>
            <person name="Landsman D."/>
            <person name="Rodriguez-Kessler M."/>
            <person name="Delgado-Sanchez P."/>
        </authorList>
    </citation>
    <scope>NUCLEOTIDE SEQUENCE</scope>
    <source>
        <tissue evidence="2">Cladode</tissue>
    </source>
</reference>
<reference evidence="2" key="1">
    <citation type="journal article" date="2013" name="J. Plant Res.">
        <title>Effect of fungi and light on seed germination of three Opuntia species from semiarid lands of central Mexico.</title>
        <authorList>
            <person name="Delgado-Sanchez P."/>
            <person name="Jimenez-Bremont J.F."/>
            <person name="Guerrero-Gonzalez Mde L."/>
            <person name="Flores J."/>
        </authorList>
    </citation>
    <scope>NUCLEOTIDE SEQUENCE</scope>
    <source>
        <tissue evidence="2">Cladode</tissue>
    </source>
</reference>
<feature type="transmembrane region" description="Helical" evidence="1">
    <location>
        <begin position="53"/>
        <end position="72"/>
    </location>
</feature>
<sequence length="104" mass="11938">MFPALGTCLLSLSHPLLETFQAEVMPTRSSDRTIRQLHTEGTFHILTKNGENLIIILKLLLFLIILFIVIVAGSRLPTEKLLAPLRLLPLRQRLIVLNRLYRRN</sequence>
<keyword evidence="1" id="KW-0472">Membrane</keyword>
<organism evidence="2">
    <name type="scientific">Opuntia streptacantha</name>
    <name type="common">Prickly pear cactus</name>
    <name type="synonym">Opuntia cardona</name>
    <dbReference type="NCBI Taxonomy" id="393608"/>
    <lineage>
        <taxon>Eukaryota</taxon>
        <taxon>Viridiplantae</taxon>
        <taxon>Streptophyta</taxon>
        <taxon>Embryophyta</taxon>
        <taxon>Tracheophyta</taxon>
        <taxon>Spermatophyta</taxon>
        <taxon>Magnoliopsida</taxon>
        <taxon>eudicotyledons</taxon>
        <taxon>Gunneridae</taxon>
        <taxon>Pentapetalae</taxon>
        <taxon>Caryophyllales</taxon>
        <taxon>Cactineae</taxon>
        <taxon>Cactaceae</taxon>
        <taxon>Opuntioideae</taxon>
        <taxon>Opuntia</taxon>
    </lineage>
</organism>
<name>A0A7C9EGC6_OPUST</name>
<evidence type="ECO:0000256" key="1">
    <source>
        <dbReference type="SAM" id="Phobius"/>
    </source>
</evidence>
<protein>
    <submittedName>
        <fullName evidence="2">Uncharacterized protein</fullName>
    </submittedName>
</protein>
<dbReference type="AlphaFoldDB" id="A0A7C9EGC6"/>
<dbReference type="EMBL" id="GISG01226128">
    <property type="protein sequence ID" value="MBA4665086.1"/>
    <property type="molecule type" value="Transcribed_RNA"/>
</dbReference>
<evidence type="ECO:0000313" key="2">
    <source>
        <dbReference type="EMBL" id="MBA4665086.1"/>
    </source>
</evidence>
<proteinExistence type="predicted"/>